<dbReference type="RefSeq" id="WP_011020035.1">
    <property type="nucleotide sequence ID" value="NZ_DUJS01000004.1"/>
</dbReference>
<dbReference type="InterPro" id="IPR029057">
    <property type="entry name" value="PRTase-like"/>
</dbReference>
<evidence type="ECO:0000256" key="6">
    <source>
        <dbReference type="ARBA" id="ARBA00022777"/>
    </source>
</evidence>
<dbReference type="GO" id="GO:0006164">
    <property type="term" value="P:purine nucleotide biosynthetic process"/>
    <property type="evidence" value="ECO:0007669"/>
    <property type="project" value="TreeGrafter"/>
</dbReference>
<dbReference type="Pfam" id="PF13793">
    <property type="entry name" value="Pribosyltran_N"/>
    <property type="match status" value="1"/>
</dbReference>
<feature type="domain" description="Phosphoribosyltransferase" evidence="11">
    <location>
        <begin position="148"/>
        <end position="244"/>
    </location>
</feature>
<dbReference type="FunFam" id="3.40.50.2020:FF:000007">
    <property type="entry name" value="Ribose-phosphate pyrophosphokinase"/>
    <property type="match status" value="1"/>
</dbReference>
<comment type="similarity">
    <text evidence="10">Belongs to the ribose-phosphate pyrophosphokinase family. Class III (archaeal) subfamily.</text>
</comment>
<dbReference type="AlphaFoldDB" id="A0A832THR4"/>
<dbReference type="GO" id="GO:0016301">
    <property type="term" value="F:kinase activity"/>
    <property type="evidence" value="ECO:0007669"/>
    <property type="project" value="UniProtKB-KW"/>
</dbReference>
<dbReference type="SMART" id="SM01400">
    <property type="entry name" value="Pribosyltran_N"/>
    <property type="match status" value="1"/>
</dbReference>
<feature type="domain" description="Ribose-phosphate pyrophosphokinase N-terminal" evidence="12">
    <location>
        <begin position="1"/>
        <end position="112"/>
    </location>
</feature>
<dbReference type="SUPFAM" id="SSF53271">
    <property type="entry name" value="PRTase-like"/>
    <property type="match status" value="1"/>
</dbReference>
<evidence type="ECO:0000256" key="1">
    <source>
        <dbReference type="ARBA" id="ARBA00022490"/>
    </source>
</evidence>
<dbReference type="EMBL" id="DUJS01000004">
    <property type="protein sequence ID" value="HII70889.1"/>
    <property type="molecule type" value="Genomic_DNA"/>
</dbReference>
<dbReference type="PANTHER" id="PTHR10210">
    <property type="entry name" value="RIBOSE-PHOSPHATE DIPHOSPHOKINASE FAMILY MEMBER"/>
    <property type="match status" value="1"/>
</dbReference>
<dbReference type="UniPathway" id="UPA00087">
    <property type="reaction ID" value="UER00172"/>
</dbReference>
<keyword evidence="1 10" id="KW-0963">Cytoplasm</keyword>
<dbReference type="GeneID" id="1478262"/>
<dbReference type="CDD" id="cd06223">
    <property type="entry name" value="PRTases_typeI"/>
    <property type="match status" value="1"/>
</dbReference>
<dbReference type="NCBIfam" id="TIGR01251">
    <property type="entry name" value="ribP_PPkin"/>
    <property type="match status" value="1"/>
</dbReference>
<evidence type="ECO:0000313" key="13">
    <source>
        <dbReference type="EMBL" id="HII70889.1"/>
    </source>
</evidence>
<keyword evidence="2 10" id="KW-0808">Transferase</keyword>
<proteinExistence type="inferred from homology"/>
<dbReference type="Pfam" id="PF00156">
    <property type="entry name" value="Pribosyltran"/>
    <property type="match status" value="1"/>
</dbReference>
<evidence type="ECO:0000256" key="2">
    <source>
        <dbReference type="ARBA" id="ARBA00022679"/>
    </source>
</evidence>
<feature type="active site" evidence="10">
    <location>
        <position position="188"/>
    </location>
</feature>
<feature type="binding site" evidence="10">
    <location>
        <position position="125"/>
    </location>
    <ligand>
        <name>Mg(2+)</name>
        <dbReference type="ChEBI" id="CHEBI:18420"/>
        <label>1</label>
    </ligand>
</feature>
<comment type="function">
    <text evidence="10">Involved in the biosynthesis of the central metabolite phospho-alpha-D-ribosyl-1-pyrophosphate (PRPP) via the transfer of pyrophosphoryl group from ATP to 1-hydroxyl of ribose-5-phosphate (Rib-5-P).</text>
</comment>
<evidence type="ECO:0000313" key="14">
    <source>
        <dbReference type="Proteomes" id="UP000619545"/>
    </source>
</evidence>
<dbReference type="Proteomes" id="UP000619545">
    <property type="component" value="Unassembled WGS sequence"/>
</dbReference>
<dbReference type="InterPro" id="IPR000836">
    <property type="entry name" value="PRTase_dom"/>
</dbReference>
<dbReference type="NCBIfam" id="NF002095">
    <property type="entry name" value="PRK00934.1"/>
    <property type="match status" value="1"/>
</dbReference>
<dbReference type="Gene3D" id="3.40.50.2020">
    <property type="match status" value="2"/>
</dbReference>
<keyword evidence="3 10" id="KW-0479">Metal-binding</keyword>
<protein>
    <recommendedName>
        <fullName evidence="10">Ribose-phosphate pyrophosphokinase</fullName>
        <shortName evidence="10">RPPK</shortName>
        <ecNumber evidence="10">2.7.6.1</ecNumber>
    </recommendedName>
    <alternativeName>
        <fullName evidence="10">5-phospho-D-ribosyl alpha-1-diphosphate synthase</fullName>
    </alternativeName>
    <alternativeName>
        <fullName evidence="10">Phosphoribosyl diphosphate synthase</fullName>
    </alternativeName>
    <alternativeName>
        <fullName evidence="10">Phosphoribosyl pyrophosphate synthase</fullName>
        <shortName evidence="10">P-Rib-PP synthase</shortName>
        <shortName evidence="10">PRPP synthase</shortName>
        <shortName evidence="10">PRPPase</shortName>
    </alternativeName>
</protein>
<gene>
    <name evidence="10" type="primary">prs</name>
    <name evidence="13" type="ORF">HA336_06635</name>
</gene>
<evidence type="ECO:0000259" key="11">
    <source>
        <dbReference type="Pfam" id="PF00156"/>
    </source>
</evidence>
<name>A0A832THR4_9EURY</name>
<keyword evidence="8 10" id="KW-0460">Magnesium</keyword>
<dbReference type="GO" id="GO:0006015">
    <property type="term" value="P:5-phosphoribose 1-diphosphate biosynthetic process"/>
    <property type="evidence" value="ECO:0007669"/>
    <property type="project" value="UniProtKB-UniRule"/>
</dbReference>
<keyword evidence="6 10" id="KW-0418">Kinase</keyword>
<comment type="cofactor">
    <cofactor evidence="10">
        <name>Mg(2+)</name>
        <dbReference type="ChEBI" id="CHEBI:18420"/>
    </cofactor>
    <text evidence="10">Binds 2 Mg(2+) ions per subunit.</text>
</comment>
<comment type="caution">
    <text evidence="10">Lacks conserved residue(s) required for the propagation of feature annotation.</text>
</comment>
<evidence type="ECO:0000256" key="3">
    <source>
        <dbReference type="ARBA" id="ARBA00022723"/>
    </source>
</evidence>
<organism evidence="13 14">
    <name type="scientific">Methanopyrus kandleri</name>
    <dbReference type="NCBI Taxonomy" id="2320"/>
    <lineage>
        <taxon>Archaea</taxon>
        <taxon>Methanobacteriati</taxon>
        <taxon>Methanobacteriota</taxon>
        <taxon>Methanomada group</taxon>
        <taxon>Methanopyri</taxon>
        <taxon>Methanopyrales</taxon>
        <taxon>Methanopyraceae</taxon>
        <taxon>Methanopyrus</taxon>
    </lineage>
</organism>
<evidence type="ECO:0000259" key="12">
    <source>
        <dbReference type="Pfam" id="PF13793"/>
    </source>
</evidence>
<keyword evidence="4 10" id="KW-0545">Nucleotide biosynthesis</keyword>
<dbReference type="OMA" id="YFGWARQ"/>
<dbReference type="HAMAP" id="MF_00583_A">
    <property type="entry name" value="RibP_PPkinase_A"/>
    <property type="match status" value="1"/>
</dbReference>
<comment type="subcellular location">
    <subcellularLocation>
        <location evidence="10">Cytoplasm</location>
    </subcellularLocation>
</comment>
<comment type="pathway">
    <text evidence="10">Metabolic intermediate biosynthesis; 5-phospho-alpha-D-ribose 1-diphosphate biosynthesis; 5-phospho-alpha-D-ribose 1-diphosphate from D-ribose 5-phosphate (route I): step 1/1.</text>
</comment>
<comment type="caution">
    <text evidence="13">The sequence shown here is derived from an EMBL/GenBank/DDBJ whole genome shotgun (WGS) entry which is preliminary data.</text>
</comment>
<comment type="catalytic activity">
    <reaction evidence="9 10">
        <text>D-ribose 5-phosphate + ATP = 5-phospho-alpha-D-ribose 1-diphosphate + AMP + H(+)</text>
        <dbReference type="Rhea" id="RHEA:15609"/>
        <dbReference type="ChEBI" id="CHEBI:15378"/>
        <dbReference type="ChEBI" id="CHEBI:30616"/>
        <dbReference type="ChEBI" id="CHEBI:58017"/>
        <dbReference type="ChEBI" id="CHEBI:78346"/>
        <dbReference type="ChEBI" id="CHEBI:456215"/>
        <dbReference type="EC" id="2.7.6.1"/>
    </reaction>
</comment>
<dbReference type="SMR" id="A0A832THR4"/>
<dbReference type="GO" id="GO:0004749">
    <property type="term" value="F:ribose phosphate diphosphokinase activity"/>
    <property type="evidence" value="ECO:0007669"/>
    <property type="project" value="UniProtKB-UniRule"/>
</dbReference>
<dbReference type="InterPro" id="IPR029099">
    <property type="entry name" value="Pribosyltran_N"/>
</dbReference>
<feature type="binding site" evidence="10">
    <location>
        <begin position="34"/>
        <end position="36"/>
    </location>
    <ligand>
        <name>ATP</name>
        <dbReference type="ChEBI" id="CHEBI:30616"/>
    </ligand>
</feature>
<dbReference type="InterPro" id="IPR005946">
    <property type="entry name" value="Rib-P_diPkinase"/>
</dbReference>
<reference evidence="13" key="1">
    <citation type="journal article" date="2020" name="bioRxiv">
        <title>A rank-normalized archaeal taxonomy based on genome phylogeny resolves widespread incomplete and uneven classifications.</title>
        <authorList>
            <person name="Rinke C."/>
            <person name="Chuvochina M."/>
            <person name="Mussig A.J."/>
            <person name="Chaumeil P.-A."/>
            <person name="Waite D.W."/>
            <person name="Whitman W.B."/>
            <person name="Parks D.H."/>
            <person name="Hugenholtz P."/>
        </authorList>
    </citation>
    <scope>NUCLEOTIDE SEQUENCE</scope>
    <source>
        <strain evidence="13">UBA8853</strain>
    </source>
</reference>
<dbReference type="PANTHER" id="PTHR10210:SF32">
    <property type="entry name" value="RIBOSE-PHOSPHATE PYROPHOSPHOKINASE 2"/>
    <property type="match status" value="1"/>
</dbReference>
<feature type="binding site" evidence="10">
    <location>
        <position position="190"/>
    </location>
    <ligand>
        <name>D-ribose 5-phosphate</name>
        <dbReference type="ChEBI" id="CHEBI:78346"/>
    </ligand>
</feature>
<evidence type="ECO:0000256" key="7">
    <source>
        <dbReference type="ARBA" id="ARBA00022840"/>
    </source>
</evidence>
<evidence type="ECO:0000256" key="8">
    <source>
        <dbReference type="ARBA" id="ARBA00022842"/>
    </source>
</evidence>
<dbReference type="GO" id="GO:0005737">
    <property type="term" value="C:cytoplasm"/>
    <property type="evidence" value="ECO:0007669"/>
    <property type="project" value="UniProtKB-SubCell"/>
</dbReference>
<dbReference type="EC" id="2.7.6.1" evidence="10"/>
<feature type="binding site" evidence="10">
    <location>
        <begin position="92"/>
        <end position="93"/>
    </location>
    <ligand>
        <name>ATP</name>
        <dbReference type="ChEBI" id="CHEBI:30616"/>
    </ligand>
</feature>
<accession>A0A832THR4</accession>
<evidence type="ECO:0000256" key="9">
    <source>
        <dbReference type="ARBA" id="ARBA00049535"/>
    </source>
</evidence>
<feature type="binding site" evidence="10">
    <location>
        <position position="165"/>
    </location>
    <ligand>
        <name>Mg(2+)</name>
        <dbReference type="ChEBI" id="CHEBI:18420"/>
        <label>2</label>
    </ligand>
</feature>
<dbReference type="InterPro" id="IPR037514">
    <property type="entry name" value="Rib-P_diPkinase_arc"/>
</dbReference>
<evidence type="ECO:0000256" key="4">
    <source>
        <dbReference type="ARBA" id="ARBA00022727"/>
    </source>
</evidence>
<dbReference type="GO" id="GO:0005524">
    <property type="term" value="F:ATP binding"/>
    <property type="evidence" value="ECO:0007669"/>
    <property type="project" value="UniProtKB-KW"/>
</dbReference>
<evidence type="ECO:0000256" key="5">
    <source>
        <dbReference type="ARBA" id="ARBA00022741"/>
    </source>
</evidence>
<keyword evidence="7 10" id="KW-0067">ATP-binding</keyword>
<evidence type="ECO:0000256" key="10">
    <source>
        <dbReference type="HAMAP-Rule" id="MF_00583"/>
    </source>
</evidence>
<sequence>MIVLATSEGVKLGRRLAEELDAELAPVEEDRFPDGEQIVRVPPELDGTVVVVHSMSPPQDENLVKAIITLDAARENGAEEVIAIVPYMAYSRQDRRFEPGEPVSFRAVARAVSANADALITVDLHEPGTLKYFDVPAENVSAAEELGKYLAERFEGEDLVVIGPDEGARELAREVASICGVEYDHLEKKRLSGDEVEIHPKELDVEGRTVVLVDDMIDTGGTMVEAARALRDQGAGTLYAACTHALLTRNAATRLLASGFEDIIATDTVPNPFEKVSVAPPVAEAVENLSG</sequence>
<dbReference type="GO" id="GO:0002189">
    <property type="term" value="C:ribose phosphate diphosphokinase complex"/>
    <property type="evidence" value="ECO:0007669"/>
    <property type="project" value="TreeGrafter"/>
</dbReference>
<keyword evidence="5 10" id="KW-0547">Nucleotide-binding</keyword>
<dbReference type="GO" id="GO:0000287">
    <property type="term" value="F:magnesium ion binding"/>
    <property type="evidence" value="ECO:0007669"/>
    <property type="project" value="UniProtKB-UniRule"/>
</dbReference>
<feature type="binding site" evidence="10">
    <location>
        <position position="214"/>
    </location>
    <ligand>
        <name>D-ribose 5-phosphate</name>
        <dbReference type="ChEBI" id="CHEBI:78346"/>
    </ligand>
</feature>